<proteinExistence type="predicted"/>
<dbReference type="EMBL" id="JABANE010000158">
    <property type="protein sequence ID" value="NME72410.1"/>
    <property type="molecule type" value="Genomic_DNA"/>
</dbReference>
<dbReference type="Proteomes" id="UP000576082">
    <property type="component" value="Unassembled WGS sequence"/>
</dbReference>
<evidence type="ECO:0000313" key="3">
    <source>
        <dbReference type="Proteomes" id="UP000576082"/>
    </source>
</evidence>
<keyword evidence="3" id="KW-1185">Reference proteome</keyword>
<protein>
    <recommendedName>
        <fullName evidence="4">Heme-binding HmuY-like protein</fullName>
    </recommendedName>
</protein>
<dbReference type="RefSeq" id="WP_169660602.1">
    <property type="nucleotide sequence ID" value="NZ_JABANE010000158.1"/>
</dbReference>
<evidence type="ECO:0000313" key="2">
    <source>
        <dbReference type="EMBL" id="NME72410.1"/>
    </source>
</evidence>
<sequence length="160" mass="17505">MKYLFKVTLLLSILFYACESDSVDPNTSTPAILPAPGGNQITFTKAGNTDPNDAANQDRITDNVWITRGNDGGQIFNIKTNSSYSKNSSPVGTEWAVGTVDNKDNLTFTPFRTAVKPKDVVGQNLVVHLIADDMYLNVKFTSWSSNKSGGFSYIRDIVSQ</sequence>
<evidence type="ECO:0000256" key="1">
    <source>
        <dbReference type="SAM" id="SignalP"/>
    </source>
</evidence>
<dbReference type="AlphaFoldDB" id="A0A7X9S122"/>
<feature type="chain" id="PRO_5030922569" description="Heme-binding HmuY-like protein" evidence="1">
    <location>
        <begin position="23"/>
        <end position="160"/>
    </location>
</feature>
<organism evidence="2 3">
    <name type="scientific">Flammeovirga aprica JL-4</name>
    <dbReference type="NCBI Taxonomy" id="694437"/>
    <lineage>
        <taxon>Bacteria</taxon>
        <taxon>Pseudomonadati</taxon>
        <taxon>Bacteroidota</taxon>
        <taxon>Cytophagia</taxon>
        <taxon>Cytophagales</taxon>
        <taxon>Flammeovirgaceae</taxon>
        <taxon>Flammeovirga</taxon>
    </lineage>
</organism>
<reference evidence="2 3" key="1">
    <citation type="submission" date="2020-04" db="EMBL/GenBank/DDBJ databases">
        <title>Flammeovirga sp. SR4, a novel species isolated from seawater.</title>
        <authorList>
            <person name="Wang X."/>
        </authorList>
    </citation>
    <scope>NUCLEOTIDE SEQUENCE [LARGE SCALE GENOMIC DNA]</scope>
    <source>
        <strain evidence="2 3">ATCC 23126</strain>
    </source>
</reference>
<name>A0A7X9S122_9BACT</name>
<feature type="signal peptide" evidence="1">
    <location>
        <begin position="1"/>
        <end position="22"/>
    </location>
</feature>
<keyword evidence="1" id="KW-0732">Signal</keyword>
<comment type="caution">
    <text evidence="2">The sequence shown here is derived from an EMBL/GenBank/DDBJ whole genome shotgun (WGS) entry which is preliminary data.</text>
</comment>
<accession>A0A7X9S122</accession>
<gene>
    <name evidence="2" type="ORF">HHU12_30900</name>
</gene>
<evidence type="ECO:0008006" key="4">
    <source>
        <dbReference type="Google" id="ProtNLM"/>
    </source>
</evidence>
<dbReference type="PROSITE" id="PS51257">
    <property type="entry name" value="PROKAR_LIPOPROTEIN"/>
    <property type="match status" value="1"/>
</dbReference>